<keyword evidence="5" id="KW-1185">Reference proteome</keyword>
<dbReference type="EMBL" id="JACSNV010000007">
    <property type="protein sequence ID" value="MBM6877815.1"/>
    <property type="molecule type" value="Genomic_DNA"/>
</dbReference>
<dbReference type="SUPFAM" id="SSF53850">
    <property type="entry name" value="Periplasmic binding protein-like II"/>
    <property type="match status" value="2"/>
</dbReference>
<feature type="signal peptide" evidence="2">
    <location>
        <begin position="1"/>
        <end position="25"/>
    </location>
</feature>
<feature type="transmembrane region" description="Helical" evidence="1">
    <location>
        <begin position="501"/>
        <end position="521"/>
    </location>
</feature>
<keyword evidence="1" id="KW-0472">Membrane</keyword>
<name>A0ABS2G9U4_9FIRM</name>
<dbReference type="SUPFAM" id="SSF55073">
    <property type="entry name" value="Nucleotide cyclase"/>
    <property type="match status" value="1"/>
</dbReference>
<dbReference type="InterPro" id="IPR000160">
    <property type="entry name" value="GGDEF_dom"/>
</dbReference>
<evidence type="ECO:0000259" key="3">
    <source>
        <dbReference type="PROSITE" id="PS50887"/>
    </source>
</evidence>
<dbReference type="Proteomes" id="UP000729290">
    <property type="component" value="Unassembled WGS sequence"/>
</dbReference>
<gene>
    <name evidence="4" type="ORF">H9X83_06525</name>
</gene>
<dbReference type="CDD" id="cd01007">
    <property type="entry name" value="PBP2_BvgS_HisK_like"/>
    <property type="match status" value="1"/>
</dbReference>
<evidence type="ECO:0000313" key="4">
    <source>
        <dbReference type="EMBL" id="MBM6877815.1"/>
    </source>
</evidence>
<dbReference type="SMART" id="SM00267">
    <property type="entry name" value="GGDEF"/>
    <property type="match status" value="1"/>
</dbReference>
<dbReference type="SMART" id="SM00062">
    <property type="entry name" value="PBPb"/>
    <property type="match status" value="1"/>
</dbReference>
<keyword evidence="2" id="KW-0732">Signal</keyword>
<keyword evidence="1" id="KW-1133">Transmembrane helix</keyword>
<feature type="domain" description="GGDEF" evidence="3">
    <location>
        <begin position="563"/>
        <end position="692"/>
    </location>
</feature>
<dbReference type="Pfam" id="PF00990">
    <property type="entry name" value="GGDEF"/>
    <property type="match status" value="1"/>
</dbReference>
<evidence type="ECO:0000256" key="1">
    <source>
        <dbReference type="SAM" id="Phobius"/>
    </source>
</evidence>
<comment type="caution">
    <text evidence="4">The sequence shown here is derived from an EMBL/GenBank/DDBJ whole genome shotgun (WGS) entry which is preliminary data.</text>
</comment>
<organism evidence="4 5">
    <name type="scientific">Anaerotignum lactatifermentans</name>
    <dbReference type="NCBI Taxonomy" id="160404"/>
    <lineage>
        <taxon>Bacteria</taxon>
        <taxon>Bacillati</taxon>
        <taxon>Bacillota</taxon>
        <taxon>Clostridia</taxon>
        <taxon>Lachnospirales</taxon>
        <taxon>Anaerotignaceae</taxon>
        <taxon>Anaerotignum</taxon>
    </lineage>
</organism>
<accession>A0ABS2G9U4</accession>
<dbReference type="Gene3D" id="3.30.70.270">
    <property type="match status" value="1"/>
</dbReference>
<dbReference type="PROSITE" id="PS50887">
    <property type="entry name" value="GGDEF"/>
    <property type="match status" value="1"/>
</dbReference>
<dbReference type="InterPro" id="IPR029787">
    <property type="entry name" value="Nucleotide_cyclase"/>
</dbReference>
<sequence>MKTTQKLISIFITFLLCLSISTVSAFSATTDTGSRLLRVAIPVSASNADLEMAYVEYITEYLHEIAQYTGWSYEIIKVPGTYQDGLQDTLQMLQDGTADLAVPLGYVEGMEGEIYFTQNSVLTASTVLQIPNSVYEGFQLGSEVRVAALKGNGMEEAANDFFSKNNVSPQYLRFASVVEQMEAVRSGKADVMLNSDLEYIPNMSIVAEFSPVSLYFATNDQALLHDLDQALLFIKQANPSFANDLYEKYMSSNNQELTLEETDFIETADPFVVAVLDHNEPYQYMDEETGEYCGIGVDLLRFISQKVGLKFEFIAVENWEELSQLIRENKVQIIAQMPCDYTFAAERDLTITSSYVSSPYMLTAEAGFQGPVSGQRLAVMEVSTYTEGKYVGDTIPYANMGECIEAIRTNEADYTYLDLYTAQYYLGDSRYSSFGMIPQSYTPRSVCFGLTKPTDHELLSILNKSIAQISDAELQNIITQNVYPDREIGLLDIIVAHPLRALALFGSISCFIAGMLLFLLWRKDRLSKALRKTAMEDGLTHLYHASACRKLVTHKLSQIKQDQLGAFLVIDLDDFKQINDKYGHQKGDWVLQQFAQVLCEMLKNDSLVSRIGGDEFVIFFESIQRKEDLSSICEKIRTAAHTILLDNSPVTVSIGATFVRSGIHYDDLYRLADQALYEAKANQKNTFIIAKEDFV</sequence>
<reference evidence="4 5" key="1">
    <citation type="journal article" date="2021" name="Sci. Rep.">
        <title>The distribution of antibiotic resistance genes in chicken gut microbiota commensals.</title>
        <authorList>
            <person name="Juricova H."/>
            <person name="Matiasovicova J."/>
            <person name="Kubasova T."/>
            <person name="Cejkova D."/>
            <person name="Rychlik I."/>
        </authorList>
    </citation>
    <scope>NUCLEOTIDE SEQUENCE [LARGE SCALE GENOMIC DNA]</scope>
    <source>
        <strain evidence="4 5">An431b</strain>
    </source>
</reference>
<dbReference type="InterPro" id="IPR001638">
    <property type="entry name" value="Solute-binding_3/MltF_N"/>
</dbReference>
<feature type="chain" id="PRO_5047367929" evidence="2">
    <location>
        <begin position="26"/>
        <end position="695"/>
    </location>
</feature>
<dbReference type="CDD" id="cd01949">
    <property type="entry name" value="GGDEF"/>
    <property type="match status" value="1"/>
</dbReference>
<evidence type="ECO:0000313" key="5">
    <source>
        <dbReference type="Proteomes" id="UP000729290"/>
    </source>
</evidence>
<dbReference type="Pfam" id="PF00497">
    <property type="entry name" value="SBP_bac_3"/>
    <property type="match status" value="1"/>
</dbReference>
<dbReference type="InterPro" id="IPR043128">
    <property type="entry name" value="Rev_trsase/Diguanyl_cyclase"/>
</dbReference>
<evidence type="ECO:0000256" key="2">
    <source>
        <dbReference type="SAM" id="SignalP"/>
    </source>
</evidence>
<keyword evidence="1" id="KW-0812">Transmembrane</keyword>
<dbReference type="PANTHER" id="PTHR45138">
    <property type="entry name" value="REGULATORY COMPONENTS OF SENSORY TRANSDUCTION SYSTEM"/>
    <property type="match status" value="1"/>
</dbReference>
<dbReference type="Gene3D" id="3.40.190.10">
    <property type="entry name" value="Periplasmic binding protein-like II"/>
    <property type="match status" value="4"/>
</dbReference>
<dbReference type="NCBIfam" id="TIGR00254">
    <property type="entry name" value="GGDEF"/>
    <property type="match status" value="1"/>
</dbReference>
<protein>
    <submittedName>
        <fullName evidence="4">Diguanylate cyclase</fullName>
    </submittedName>
</protein>
<dbReference type="InterPro" id="IPR050469">
    <property type="entry name" value="Diguanylate_Cyclase"/>
</dbReference>
<dbReference type="PANTHER" id="PTHR45138:SF9">
    <property type="entry name" value="DIGUANYLATE CYCLASE DGCM-RELATED"/>
    <property type="match status" value="1"/>
</dbReference>
<proteinExistence type="predicted"/>
<dbReference type="RefSeq" id="WP_205133655.1">
    <property type="nucleotide sequence ID" value="NZ_JACSNT010000007.1"/>
</dbReference>